<dbReference type="InterPro" id="IPR001623">
    <property type="entry name" value="DnaJ_domain"/>
</dbReference>
<comment type="domain">
    <text evidence="5">The J domain is necessary and sufficient to stimulate DnaK ATPase activity. Zinc center 1 plays an important role in the autonomous, DnaK-independent chaperone activity of DnaJ. Zinc center 2 is essential for interaction with DnaK and for DnaJ activity.</text>
</comment>
<keyword evidence="4 5" id="KW-0143">Chaperone</keyword>
<dbReference type="Gene3D" id="1.10.287.110">
    <property type="entry name" value="DnaJ domain"/>
    <property type="match status" value="1"/>
</dbReference>
<keyword evidence="1 5" id="KW-0963">Cytoplasm</keyword>
<dbReference type="Pfam" id="PF01556">
    <property type="entry name" value="DnaJ_C"/>
    <property type="match status" value="1"/>
</dbReference>
<dbReference type="InterPro" id="IPR002939">
    <property type="entry name" value="DnaJ_C"/>
</dbReference>
<dbReference type="PANTHER" id="PTHR43096:SF54">
    <property type="entry name" value="CHAPERONE PROTEIN DNAJ 1"/>
    <property type="match status" value="1"/>
</dbReference>
<dbReference type="PROSITE" id="PS00636">
    <property type="entry name" value="DNAJ_1"/>
    <property type="match status" value="1"/>
</dbReference>
<dbReference type="PANTHER" id="PTHR43096">
    <property type="entry name" value="DNAJ HOMOLOG 1, MITOCHONDRIAL-RELATED"/>
    <property type="match status" value="1"/>
</dbReference>
<comment type="caution">
    <text evidence="5">Lacks conserved residue(s) required for the propagation of feature annotation.</text>
</comment>
<comment type="caution">
    <text evidence="7">The sequence shown here is derived from an EMBL/GenBank/DDBJ whole genome shotgun (WGS) entry which is preliminary data.</text>
</comment>
<comment type="function">
    <text evidence="5">Participates actively in the response to hyperosmotic and heat shock by preventing the aggregation of stress-denatured proteins and by disaggregating proteins, also in an autonomous, DnaK-independent fashion. Unfolded proteins bind initially to DnaJ; upon interaction with the DnaJ-bound protein, DnaK hydrolyzes its bound ATP, resulting in the formation of a stable complex. GrpE releases ADP from DnaK; ATP binding to DnaK triggers the release of the substrate protein, thus completing the reaction cycle. Several rounds of ATP-dependent interactions between DnaJ, DnaK and GrpE are required for fully efficient folding. Also involved, together with DnaK and GrpE, in the DNA replication of plasmids through activation of initiation proteins.</text>
</comment>
<comment type="subunit">
    <text evidence="5">Homodimer.</text>
</comment>
<dbReference type="InterPro" id="IPR036869">
    <property type="entry name" value="J_dom_sf"/>
</dbReference>
<dbReference type="InterPro" id="IPR008971">
    <property type="entry name" value="HSP40/DnaJ_pept-bd"/>
</dbReference>
<dbReference type="Proteomes" id="UP001524501">
    <property type="component" value="Unassembled WGS sequence"/>
</dbReference>
<evidence type="ECO:0000256" key="5">
    <source>
        <dbReference type="HAMAP-Rule" id="MF_01152"/>
    </source>
</evidence>
<dbReference type="EMBL" id="JANFQF010000020">
    <property type="protein sequence ID" value="MCQ4121573.1"/>
    <property type="molecule type" value="Genomic_DNA"/>
</dbReference>
<keyword evidence="5" id="KW-0677">Repeat</keyword>
<comment type="similarity">
    <text evidence="5">Belongs to the DnaJ family.</text>
</comment>
<accession>A0ABT1QIU9</accession>
<evidence type="ECO:0000313" key="7">
    <source>
        <dbReference type="EMBL" id="MCQ4121573.1"/>
    </source>
</evidence>
<evidence type="ECO:0000313" key="8">
    <source>
        <dbReference type="Proteomes" id="UP001524501"/>
    </source>
</evidence>
<dbReference type="SUPFAM" id="SSF57938">
    <property type="entry name" value="DnaJ/Hsp40 cysteine-rich domain"/>
    <property type="match status" value="1"/>
</dbReference>
<gene>
    <name evidence="5" type="primary">dnaJ</name>
    <name evidence="7" type="ORF">NOF53_20800</name>
</gene>
<keyword evidence="8" id="KW-1185">Reference proteome</keyword>
<dbReference type="CDD" id="cd10747">
    <property type="entry name" value="DnaJ_C"/>
    <property type="match status" value="1"/>
</dbReference>
<proteinExistence type="inferred from homology"/>
<dbReference type="InterPro" id="IPR018253">
    <property type="entry name" value="DnaJ_domain_CS"/>
</dbReference>
<dbReference type="SMART" id="SM00271">
    <property type="entry name" value="DnaJ"/>
    <property type="match status" value="1"/>
</dbReference>
<evidence type="ECO:0000259" key="6">
    <source>
        <dbReference type="PROSITE" id="PS50076"/>
    </source>
</evidence>
<comment type="subcellular location">
    <subcellularLocation>
        <location evidence="5">Cytoplasm</location>
    </subcellularLocation>
</comment>
<dbReference type="SUPFAM" id="SSF46565">
    <property type="entry name" value="Chaperone J-domain"/>
    <property type="match status" value="1"/>
</dbReference>
<evidence type="ECO:0000256" key="1">
    <source>
        <dbReference type="ARBA" id="ARBA00022490"/>
    </source>
</evidence>
<evidence type="ECO:0000256" key="4">
    <source>
        <dbReference type="ARBA" id="ARBA00023186"/>
    </source>
</evidence>
<dbReference type="PRINTS" id="PR00625">
    <property type="entry name" value="JDOMAIN"/>
</dbReference>
<dbReference type="InterPro" id="IPR012724">
    <property type="entry name" value="DnaJ"/>
</dbReference>
<dbReference type="PROSITE" id="PS50076">
    <property type="entry name" value="DNAJ_2"/>
    <property type="match status" value="1"/>
</dbReference>
<dbReference type="CDD" id="cd06257">
    <property type="entry name" value="DnaJ"/>
    <property type="match status" value="1"/>
</dbReference>
<organism evidence="7 8">
    <name type="scientific">Rhodococcus tibetensis</name>
    <dbReference type="NCBI Taxonomy" id="2965064"/>
    <lineage>
        <taxon>Bacteria</taxon>
        <taxon>Bacillati</taxon>
        <taxon>Actinomycetota</taxon>
        <taxon>Actinomycetes</taxon>
        <taxon>Mycobacteriales</taxon>
        <taxon>Nocardiaceae</taxon>
        <taxon>Rhodococcus</taxon>
    </lineage>
</organism>
<feature type="domain" description="J" evidence="6">
    <location>
        <begin position="10"/>
        <end position="75"/>
    </location>
</feature>
<dbReference type="Gene3D" id="2.60.260.20">
    <property type="entry name" value="Urease metallochaperone UreE, N-terminal domain"/>
    <property type="match status" value="2"/>
</dbReference>
<dbReference type="SUPFAM" id="SSF49493">
    <property type="entry name" value="HSP40/DnaJ peptide-binding domain"/>
    <property type="match status" value="2"/>
</dbReference>
<keyword evidence="3 5" id="KW-0346">Stress response</keyword>
<dbReference type="Pfam" id="PF00226">
    <property type="entry name" value="DnaJ"/>
    <property type="match status" value="1"/>
</dbReference>
<evidence type="ECO:0000256" key="2">
    <source>
        <dbReference type="ARBA" id="ARBA00022705"/>
    </source>
</evidence>
<keyword evidence="2 5" id="KW-0235">DNA replication</keyword>
<dbReference type="RefSeq" id="WP_255972248.1">
    <property type="nucleotide sequence ID" value="NZ_JANFQF010000020.1"/>
</dbReference>
<protein>
    <recommendedName>
        <fullName evidence="5">Chaperone protein DnaJ</fullName>
    </recommendedName>
</protein>
<sequence>MTQQEWSERDYYADLGVPSGASADEIKKAYRKLARELHPDANPNDSRAEERFKAVSEAHAVLSDPAKRKDYDETRRLYKAGMFGHTGFRPGAAGNSGMGDFDLGDLFRNGSHFTTADAGSMSDVFGDLFRSRRQTTRTRPRRGTDIETATHLSFRDAVTGVVVPLRIGGPTVCITCHGNGSVVDSPCADCHGADVANRTRTISVRIPAGVSDGQRIRLPAQGEPGLRGAPSGDLYVDVRVDPDPVFARSGDDLTVTVPATFSEMALGATLSVPTLDGRVTVRIPPGTPSGQTFRLRGRGVPVRNGSVGDLLVTVEVAVPSDLDARSAEALRAYAAAERKAGFDPRAQWAGRI</sequence>
<evidence type="ECO:0000256" key="3">
    <source>
        <dbReference type="ARBA" id="ARBA00023016"/>
    </source>
</evidence>
<reference evidence="7 8" key="1">
    <citation type="submission" date="2022-07" db="EMBL/GenBank/DDBJ databases">
        <title>Degradation activity of malathion, p-nitrophenol and potential low-temperature adaptation strategy of Rhodococcus sp. FXJ9.536.</title>
        <authorList>
            <person name="Huang J."/>
            <person name="Huang Y."/>
        </authorList>
    </citation>
    <scope>NUCLEOTIDE SEQUENCE [LARGE SCALE GENOMIC DNA]</scope>
    <source>
        <strain evidence="7 8">FXJ9.536</strain>
    </source>
</reference>
<dbReference type="HAMAP" id="MF_01152">
    <property type="entry name" value="DnaJ"/>
    <property type="match status" value="1"/>
</dbReference>
<dbReference type="InterPro" id="IPR036410">
    <property type="entry name" value="HSP_DnaJ_Cys-rich_dom_sf"/>
</dbReference>
<name>A0ABT1QIU9_9NOCA</name>